<dbReference type="InterPro" id="IPR001972">
    <property type="entry name" value="Stomatin_HflK_fam"/>
</dbReference>
<dbReference type="EMBL" id="CP008941">
    <property type="protein sequence ID" value="AIK95774.1"/>
    <property type="molecule type" value="Genomic_DNA"/>
</dbReference>
<evidence type="ECO:0000313" key="8">
    <source>
        <dbReference type="EMBL" id="AIK95774.1"/>
    </source>
</evidence>
<comment type="similarity">
    <text evidence="2">Belongs to the band 7/mec-2 family.</text>
</comment>
<dbReference type="RefSeq" id="WP_038463197.1">
    <property type="nucleotide sequence ID" value="NZ_CP008941.1"/>
</dbReference>
<keyword evidence="6" id="KW-0472">Membrane</keyword>
<dbReference type="InterPro" id="IPR050710">
    <property type="entry name" value="Band7/mec-2_domain"/>
</dbReference>
<dbReference type="PRINTS" id="PR00721">
    <property type="entry name" value="STOMATIN"/>
</dbReference>
<name>A0A077AUR9_9PROT</name>
<proteinExistence type="inferred from homology"/>
<dbReference type="KEGG" id="paca:ID47_02035"/>
<dbReference type="HOGENOM" id="CLU_024949_2_2_5"/>
<reference evidence="8 9" key="1">
    <citation type="submission" date="2014-07" db="EMBL/GenBank/DDBJ databases">
        <title>Comparative genomic insights into amoeba endosymbionts belonging to the families of Holosporaceae and Candidatus Midichloriaceae within Rickettsiales.</title>
        <authorList>
            <person name="Wang Z."/>
            <person name="Wu M."/>
        </authorList>
    </citation>
    <scope>NUCLEOTIDE SEQUENCE [LARGE SCALE GENOMIC DNA]</scope>
    <source>
        <strain evidence="8">PRA3</strain>
    </source>
</reference>
<dbReference type="SMART" id="SM00244">
    <property type="entry name" value="PHB"/>
    <property type="match status" value="1"/>
</dbReference>
<keyword evidence="4" id="KW-0812">Transmembrane</keyword>
<dbReference type="GO" id="GO:0005886">
    <property type="term" value="C:plasma membrane"/>
    <property type="evidence" value="ECO:0007669"/>
    <property type="project" value="UniProtKB-ARBA"/>
</dbReference>
<evidence type="ECO:0000313" key="9">
    <source>
        <dbReference type="Proteomes" id="UP000028926"/>
    </source>
</evidence>
<dbReference type="STRING" id="91604.ID47_02035"/>
<evidence type="ECO:0000259" key="7">
    <source>
        <dbReference type="SMART" id="SM00244"/>
    </source>
</evidence>
<dbReference type="InterPro" id="IPR036013">
    <property type="entry name" value="Band_7/SPFH_dom_sf"/>
</dbReference>
<dbReference type="FunFam" id="3.30.479.30:FF:000004">
    <property type="entry name" value="Putative membrane protease family, stomatin"/>
    <property type="match status" value="1"/>
</dbReference>
<evidence type="ECO:0000256" key="2">
    <source>
        <dbReference type="ARBA" id="ARBA00008164"/>
    </source>
</evidence>
<dbReference type="PANTHER" id="PTHR43327:SF10">
    <property type="entry name" value="STOMATIN-LIKE PROTEIN 2, MITOCHONDRIAL"/>
    <property type="match status" value="1"/>
</dbReference>
<dbReference type="CDD" id="cd08829">
    <property type="entry name" value="SPFH_paraslipin"/>
    <property type="match status" value="1"/>
</dbReference>
<dbReference type="InterPro" id="IPR001107">
    <property type="entry name" value="Band_7"/>
</dbReference>
<dbReference type="eggNOG" id="COG0330">
    <property type="taxonomic scope" value="Bacteria"/>
</dbReference>
<dbReference type="PANTHER" id="PTHR43327">
    <property type="entry name" value="STOMATIN-LIKE PROTEIN 2, MITOCHONDRIAL"/>
    <property type="match status" value="1"/>
</dbReference>
<keyword evidence="9" id="KW-1185">Reference proteome</keyword>
<gene>
    <name evidence="8" type="ORF">ID47_02035</name>
</gene>
<evidence type="ECO:0000256" key="4">
    <source>
        <dbReference type="ARBA" id="ARBA00022692"/>
    </source>
</evidence>
<evidence type="ECO:0000256" key="5">
    <source>
        <dbReference type="ARBA" id="ARBA00022989"/>
    </source>
</evidence>
<dbReference type="Gene3D" id="3.30.479.30">
    <property type="entry name" value="Band 7 domain"/>
    <property type="match status" value="1"/>
</dbReference>
<evidence type="ECO:0000256" key="3">
    <source>
        <dbReference type="ARBA" id="ARBA00017055"/>
    </source>
</evidence>
<sequence>MTEYTLLALAIVVIFFISRGARIVPQGYEFTIERFGRYTHTLTPGFHLIIPLIDRVGAKVNMMESVMDVPTQDVITKDNAAVAVDGIVFYQVLDAAKSAYEVARLEHAILNLTMTNIRTVMGSMDLDELLSNREVINARLLQVIDEATHSWGTKVTRVEIKDIRPPRDLIDSMARQMKAEREKRAMILEAEGERQSAILAAEGDRQAKILKAEGLKQSMILEAEARKESAQRDAEARERLAQAEAFATAEVSRAVKEGSTQAINYFVAQKYVEAFKALAESNNQKLVLMPMETSSLVGTISGIAEIVKDSIGSQSETKRSTKGKSE</sequence>
<feature type="domain" description="Band 7" evidence="7">
    <location>
        <begin position="19"/>
        <end position="177"/>
    </location>
</feature>
<dbReference type="PROSITE" id="PS01270">
    <property type="entry name" value="BAND_7"/>
    <property type="match status" value="1"/>
</dbReference>
<dbReference type="InterPro" id="IPR018080">
    <property type="entry name" value="Band_7/stomatin-like_CS"/>
</dbReference>
<dbReference type="AlphaFoldDB" id="A0A077AUR9"/>
<organism evidence="8 9">
    <name type="scientific">Candidatus Odyssella acanthamoebae</name>
    <dbReference type="NCBI Taxonomy" id="91604"/>
    <lineage>
        <taxon>Bacteria</taxon>
        <taxon>Pseudomonadati</taxon>
        <taxon>Pseudomonadota</taxon>
        <taxon>Alphaproteobacteria</taxon>
        <taxon>Holosporales</taxon>
        <taxon>Candidatus Paracaedibacteraceae</taxon>
        <taxon>Candidatus Odyssella</taxon>
    </lineage>
</organism>
<evidence type="ECO:0000256" key="6">
    <source>
        <dbReference type="ARBA" id="ARBA00023136"/>
    </source>
</evidence>
<keyword evidence="5" id="KW-1133">Transmembrane helix</keyword>
<dbReference type="Proteomes" id="UP000028926">
    <property type="component" value="Chromosome"/>
</dbReference>
<dbReference type="GO" id="GO:0098552">
    <property type="term" value="C:side of membrane"/>
    <property type="evidence" value="ECO:0007669"/>
    <property type="project" value="UniProtKB-ARBA"/>
</dbReference>
<comment type="subcellular location">
    <subcellularLocation>
        <location evidence="1">Membrane</location>
        <topology evidence="1">Single-pass membrane protein</topology>
    </subcellularLocation>
</comment>
<dbReference type="OrthoDB" id="9809197at2"/>
<accession>A0A077AUR9</accession>
<protein>
    <recommendedName>
        <fullName evidence="3">Protein QmcA</fullName>
    </recommendedName>
</protein>
<dbReference type="Pfam" id="PF01145">
    <property type="entry name" value="Band_7"/>
    <property type="match status" value="1"/>
</dbReference>
<dbReference type="SUPFAM" id="SSF117892">
    <property type="entry name" value="Band 7/SPFH domain"/>
    <property type="match status" value="1"/>
</dbReference>
<evidence type="ECO:0000256" key="1">
    <source>
        <dbReference type="ARBA" id="ARBA00004167"/>
    </source>
</evidence>